<dbReference type="Proteomes" id="UP000663144">
    <property type="component" value="Segment"/>
</dbReference>
<protein>
    <submittedName>
        <fullName evidence="1">Uncharacterized protein</fullName>
    </submittedName>
</protein>
<organism evidence="1 2">
    <name type="scientific">Synechococcus phage S-H38</name>
    <dbReference type="NCBI Taxonomy" id="2783673"/>
    <lineage>
        <taxon>Viruses</taxon>
        <taxon>Duplodnaviria</taxon>
        <taxon>Heunggongvirae</taxon>
        <taxon>Uroviricota</taxon>
        <taxon>Caudoviricetes</taxon>
        <taxon>Pantevenvirales</taxon>
        <taxon>Kyanoviridae</taxon>
        <taxon>Yellowseavirus</taxon>
        <taxon>Yellowseavirus thirtyeight</taxon>
    </lineage>
</organism>
<dbReference type="InterPro" id="IPR055891">
    <property type="entry name" value="DUF7468"/>
</dbReference>
<dbReference type="Pfam" id="PF24272">
    <property type="entry name" value="DUF7468"/>
    <property type="match status" value="1"/>
</dbReference>
<accession>A0A873WF17</accession>
<sequence length="88" mass="10499">MSLDYKIHPYDKWMTEWSHYVGEEDLGKVRIFKTRFGLHTSVHEDGHQLITCVEFDTCKTMTYWHLKWKRDGYDGEERLFDGVVGGKL</sequence>
<dbReference type="GeneID" id="77946622"/>
<keyword evidence="2" id="KW-1185">Reference proteome</keyword>
<dbReference type="EMBL" id="MW117965">
    <property type="protein sequence ID" value="QPB07926.1"/>
    <property type="molecule type" value="Genomic_DNA"/>
</dbReference>
<proteinExistence type="predicted"/>
<evidence type="ECO:0000313" key="2">
    <source>
        <dbReference type="Proteomes" id="UP000663144"/>
    </source>
</evidence>
<dbReference type="RefSeq" id="YP_010670417.1">
    <property type="nucleotide sequence ID" value="NC_070964.1"/>
</dbReference>
<name>A0A873WF17_9CAUD</name>
<reference evidence="1" key="1">
    <citation type="submission" date="2020-10" db="EMBL/GenBank/DDBJ databases">
        <title>The Isolation and Genome Sequence of a Novel Cyanophage S-H38 from the Yellow Sea, China.</title>
        <authorList>
            <person name="Jiang T."/>
        </authorList>
    </citation>
    <scope>NUCLEOTIDE SEQUENCE</scope>
</reference>
<evidence type="ECO:0000313" key="1">
    <source>
        <dbReference type="EMBL" id="QPB07926.1"/>
    </source>
</evidence>
<dbReference type="KEGG" id="vg:77946622"/>